<comment type="similarity">
    <text evidence="1">Belongs to the AB hydrolase superfamily.</text>
</comment>
<keyword evidence="5" id="KW-1185">Reference proteome</keyword>
<reference evidence="4 5" key="1">
    <citation type="submission" date="2021-10" db="EMBL/GenBank/DDBJ databases">
        <title>Draft genome of Aestuariibacter halophilus JC2043.</title>
        <authorList>
            <person name="Emsley S.A."/>
            <person name="Pfannmuller K.M."/>
            <person name="Ushijima B."/>
            <person name="Saw J.H."/>
            <person name="Videau P."/>
        </authorList>
    </citation>
    <scope>NUCLEOTIDE SEQUENCE [LARGE SCALE GENOMIC DNA]</scope>
    <source>
        <strain evidence="4 5">JC2043</strain>
    </source>
</reference>
<feature type="domain" description="AB hydrolase-1" evidence="3">
    <location>
        <begin position="24"/>
        <end position="138"/>
    </location>
</feature>
<organism evidence="4 5">
    <name type="scientific">Fluctibacter halophilus</name>
    <dbReference type="NCBI Taxonomy" id="226011"/>
    <lineage>
        <taxon>Bacteria</taxon>
        <taxon>Pseudomonadati</taxon>
        <taxon>Pseudomonadota</taxon>
        <taxon>Gammaproteobacteria</taxon>
        <taxon>Alteromonadales</taxon>
        <taxon>Alteromonadaceae</taxon>
        <taxon>Fluctibacter</taxon>
    </lineage>
</organism>
<dbReference type="SUPFAM" id="SSF53474">
    <property type="entry name" value="alpha/beta-Hydrolases"/>
    <property type="match status" value="1"/>
</dbReference>
<dbReference type="InterPro" id="IPR029058">
    <property type="entry name" value="AB_hydrolase_fold"/>
</dbReference>
<dbReference type="Gene3D" id="3.40.50.1820">
    <property type="entry name" value="alpha/beta hydrolase"/>
    <property type="match status" value="1"/>
</dbReference>
<dbReference type="GO" id="GO:0016787">
    <property type="term" value="F:hydrolase activity"/>
    <property type="evidence" value="ECO:0007669"/>
    <property type="project" value="UniProtKB-KW"/>
</dbReference>
<dbReference type="RefSeq" id="WP_229159138.1">
    <property type="nucleotide sequence ID" value="NZ_JAJEWP010000001.1"/>
</dbReference>
<keyword evidence="2 4" id="KW-0378">Hydrolase</keyword>
<evidence type="ECO:0000256" key="1">
    <source>
        <dbReference type="ARBA" id="ARBA00008645"/>
    </source>
</evidence>
<evidence type="ECO:0000259" key="3">
    <source>
        <dbReference type="Pfam" id="PF00561"/>
    </source>
</evidence>
<sequence>MQDIRIALPHLTITGIQFGQTDKPLVLALHGWLDNAATFTHLAPMLEDYCVVALDLPGHGMSSHRSPDAHYHQMDFVQDIHACVVEQGWSDVILLGHSMGGILGSIYAAVFPERVKCLISIEAFGPLTEHASTSTDQLRRSIESRLSMAHREAKHPEDFESAVRARALAGDMGREAARILVERNIEEREGQLSWRTDRRLRTISSLRLTEEQAEAILNGIACPMLLIHGEQGFEKVKANAERRQGWVKSLTRTTCPGGHHLHLEAPLDVAEQIIYFLNNQ</sequence>
<dbReference type="InterPro" id="IPR050266">
    <property type="entry name" value="AB_hydrolase_sf"/>
</dbReference>
<dbReference type="Proteomes" id="UP001520878">
    <property type="component" value="Unassembled WGS sequence"/>
</dbReference>
<evidence type="ECO:0000256" key="2">
    <source>
        <dbReference type="ARBA" id="ARBA00022801"/>
    </source>
</evidence>
<dbReference type="Pfam" id="PF00561">
    <property type="entry name" value="Abhydrolase_1"/>
    <property type="match status" value="1"/>
</dbReference>
<dbReference type="EMBL" id="JAJEWP010000001">
    <property type="protein sequence ID" value="MCC2616261.1"/>
    <property type="molecule type" value="Genomic_DNA"/>
</dbReference>
<protein>
    <submittedName>
        <fullName evidence="4">Alpha/beta hydrolase</fullName>
    </submittedName>
</protein>
<accession>A0ABS8GAK5</accession>
<dbReference type="PANTHER" id="PTHR43798">
    <property type="entry name" value="MONOACYLGLYCEROL LIPASE"/>
    <property type="match status" value="1"/>
</dbReference>
<name>A0ABS8GAK5_9ALTE</name>
<evidence type="ECO:0000313" key="5">
    <source>
        <dbReference type="Proteomes" id="UP001520878"/>
    </source>
</evidence>
<proteinExistence type="inferred from homology"/>
<evidence type="ECO:0000313" key="4">
    <source>
        <dbReference type="EMBL" id="MCC2616261.1"/>
    </source>
</evidence>
<gene>
    <name evidence="4" type="ORF">LJ739_08415</name>
</gene>
<dbReference type="PANTHER" id="PTHR43798:SF14">
    <property type="entry name" value="SERINE HYDROLASE-LIKE PROTEIN DDB_G0286239"/>
    <property type="match status" value="1"/>
</dbReference>
<dbReference type="InterPro" id="IPR000073">
    <property type="entry name" value="AB_hydrolase_1"/>
</dbReference>
<dbReference type="PRINTS" id="PR00111">
    <property type="entry name" value="ABHYDROLASE"/>
</dbReference>
<comment type="caution">
    <text evidence="4">The sequence shown here is derived from an EMBL/GenBank/DDBJ whole genome shotgun (WGS) entry which is preliminary data.</text>
</comment>